<evidence type="ECO:0000256" key="6">
    <source>
        <dbReference type="ARBA" id="ARBA00023049"/>
    </source>
</evidence>
<keyword evidence="4 9" id="KW-0378">Hydrolase</keyword>
<dbReference type="PATRIC" id="fig|1121338.3.peg.1477"/>
<dbReference type="AlphaFoldDB" id="A0A151B4C5"/>
<dbReference type="SUPFAM" id="SSF47090">
    <property type="entry name" value="PGBD-like"/>
    <property type="match status" value="1"/>
</dbReference>
<dbReference type="GO" id="GO:0008270">
    <property type="term" value="F:zinc ion binding"/>
    <property type="evidence" value="ECO:0007669"/>
    <property type="project" value="InterPro"/>
</dbReference>
<evidence type="ECO:0000259" key="8">
    <source>
        <dbReference type="PROSITE" id="PS52035"/>
    </source>
</evidence>
<evidence type="ECO:0000256" key="4">
    <source>
        <dbReference type="ARBA" id="ARBA00022801"/>
    </source>
</evidence>
<evidence type="ECO:0000256" key="2">
    <source>
        <dbReference type="ARBA" id="ARBA00005988"/>
    </source>
</evidence>
<comment type="caution">
    <text evidence="9">The sequence shown here is derived from an EMBL/GenBank/DDBJ whole genome shotgun (WGS) entry which is preliminary data.</text>
</comment>
<feature type="domain" description="Peptidase M14" evidence="8">
    <location>
        <begin position="132"/>
        <end position="425"/>
    </location>
</feature>
<gene>
    <name evidence="9" type="ORF">CLTEP_14400</name>
</gene>
<dbReference type="InterPro" id="IPR036365">
    <property type="entry name" value="PGBD-like_sf"/>
</dbReference>
<proteinExistence type="inferred from homology"/>
<keyword evidence="10" id="KW-1185">Reference proteome</keyword>
<evidence type="ECO:0000313" key="9">
    <source>
        <dbReference type="EMBL" id="KYH34612.1"/>
    </source>
</evidence>
<evidence type="ECO:0000256" key="3">
    <source>
        <dbReference type="ARBA" id="ARBA00022670"/>
    </source>
</evidence>
<dbReference type="PRINTS" id="PR00765">
    <property type="entry name" value="CRBOXYPTASEA"/>
</dbReference>
<dbReference type="STRING" id="1121338.CLTEP_14400"/>
<evidence type="ECO:0000256" key="1">
    <source>
        <dbReference type="ARBA" id="ARBA00001947"/>
    </source>
</evidence>
<comment type="similarity">
    <text evidence="2 7">Belongs to the peptidase M14 family.</text>
</comment>
<dbReference type="Proteomes" id="UP000075531">
    <property type="component" value="Unassembled WGS sequence"/>
</dbReference>
<dbReference type="InterPro" id="IPR000834">
    <property type="entry name" value="Peptidase_M14"/>
</dbReference>
<dbReference type="OrthoDB" id="9811296at2"/>
<dbReference type="EC" id="3.4.19.11" evidence="9"/>
<dbReference type="GO" id="GO:0005615">
    <property type="term" value="C:extracellular space"/>
    <property type="evidence" value="ECO:0007669"/>
    <property type="project" value="TreeGrafter"/>
</dbReference>
<dbReference type="InterPro" id="IPR036366">
    <property type="entry name" value="PGBDSf"/>
</dbReference>
<dbReference type="GO" id="GO:0004181">
    <property type="term" value="F:metallocarboxypeptidase activity"/>
    <property type="evidence" value="ECO:0007669"/>
    <property type="project" value="InterPro"/>
</dbReference>
<keyword evidence="5" id="KW-0862">Zinc</keyword>
<dbReference type="Pfam" id="PF00246">
    <property type="entry name" value="Peptidase_M14"/>
    <property type="match status" value="1"/>
</dbReference>
<dbReference type="GO" id="GO:0006508">
    <property type="term" value="P:proteolysis"/>
    <property type="evidence" value="ECO:0007669"/>
    <property type="project" value="UniProtKB-KW"/>
</dbReference>
<keyword evidence="3" id="KW-0645">Protease</keyword>
<accession>A0A151B4C5</accession>
<comment type="cofactor">
    <cofactor evidence="1">
        <name>Zn(2+)</name>
        <dbReference type="ChEBI" id="CHEBI:29105"/>
    </cofactor>
</comment>
<protein>
    <submittedName>
        <fullName evidence="9">Gamma-D-glutamyl-L-diamino acid endopeptidase 1</fullName>
        <ecNumber evidence="9">3.4.19.11</ecNumber>
    </submittedName>
</protein>
<sequence>MKIIKFSIKNGIVNLFKKIKYYRGVDVLKIYNIDSKEKESINGNTVNKVFKIYKIGSKGANVKEIQATLNKLGLYEGDIDGIFGVKTEDGIKKLQKLSKVLPTGVVDYYTSEVLEKFILGHDTSMDIVNTNIDYTYEIMKKNIKGLKIRYPFIEVGSIGKSILGKELYYIKLGNGENKVFYNGAHHAIEWITSLLLMKFVENYLKAYIKGEKILNYDVNEIWSKSSIYIVPMVNPDGVDLVIDGLKENNLYYYDLIKWNKGNTDFSKKWSANIRGVDLNHNYDASWAKGKMAEKEYGIYGPGPTRYSGIYPESEPETKAVADFTRKNDFKIVIAYHSQGEVIYWDYMNMASKRAKEIGELFSRLSGYELEEAHGMTSYSGYKDWFIEKFKRPGYTIEIGKGINPLPTTKFTKIYNDNIRILLEGAVLN</sequence>
<dbReference type="PANTHER" id="PTHR11705:SF143">
    <property type="entry name" value="SLL0236 PROTEIN"/>
    <property type="match status" value="1"/>
</dbReference>
<keyword evidence="6" id="KW-0482">Metalloprotease</keyword>
<dbReference type="EMBL" id="LTBA01000013">
    <property type="protein sequence ID" value="KYH34612.1"/>
    <property type="molecule type" value="Genomic_DNA"/>
</dbReference>
<dbReference type="Pfam" id="PF01471">
    <property type="entry name" value="PG_binding_1"/>
    <property type="match status" value="1"/>
</dbReference>
<feature type="active site" description="Proton donor/acceptor" evidence="7">
    <location>
        <position position="397"/>
    </location>
</feature>
<dbReference type="PANTHER" id="PTHR11705">
    <property type="entry name" value="PROTEASE FAMILY M14 CARBOXYPEPTIDASE A,B"/>
    <property type="match status" value="1"/>
</dbReference>
<reference evidence="9 10" key="1">
    <citation type="submission" date="2016-02" db="EMBL/GenBank/DDBJ databases">
        <title>Genome sequence of Clostridium tepidiprofundi DSM 19306.</title>
        <authorList>
            <person name="Poehlein A."/>
            <person name="Daniel R."/>
        </authorList>
    </citation>
    <scope>NUCLEOTIDE SEQUENCE [LARGE SCALE GENOMIC DNA]</scope>
    <source>
        <strain evidence="9 10">DSM 19306</strain>
    </source>
</reference>
<dbReference type="SMART" id="SM00631">
    <property type="entry name" value="Zn_pept"/>
    <property type="match status" value="1"/>
</dbReference>
<evidence type="ECO:0000256" key="7">
    <source>
        <dbReference type="PROSITE-ProRule" id="PRU01379"/>
    </source>
</evidence>
<dbReference type="Gene3D" id="1.10.101.10">
    <property type="entry name" value="PGBD-like superfamily/PGBD"/>
    <property type="match status" value="1"/>
</dbReference>
<dbReference type="Gene3D" id="3.40.630.10">
    <property type="entry name" value="Zn peptidases"/>
    <property type="match status" value="1"/>
</dbReference>
<organism evidence="9 10">
    <name type="scientific">Clostridium tepidiprofundi DSM 19306</name>
    <dbReference type="NCBI Taxonomy" id="1121338"/>
    <lineage>
        <taxon>Bacteria</taxon>
        <taxon>Bacillati</taxon>
        <taxon>Bacillota</taxon>
        <taxon>Clostridia</taxon>
        <taxon>Eubacteriales</taxon>
        <taxon>Clostridiaceae</taxon>
        <taxon>Clostridium</taxon>
    </lineage>
</organism>
<dbReference type="SUPFAM" id="SSF53187">
    <property type="entry name" value="Zn-dependent exopeptidases"/>
    <property type="match status" value="1"/>
</dbReference>
<dbReference type="InterPro" id="IPR002477">
    <property type="entry name" value="Peptidoglycan-bd-like"/>
</dbReference>
<name>A0A151B4C5_9CLOT</name>
<dbReference type="InterPro" id="IPR034274">
    <property type="entry name" value="ENP1_M14_CPD"/>
</dbReference>
<dbReference type="PROSITE" id="PS52035">
    <property type="entry name" value="PEPTIDASE_M14"/>
    <property type="match status" value="1"/>
</dbReference>
<dbReference type="CDD" id="cd06229">
    <property type="entry name" value="M14_Endopeptidase_I"/>
    <property type="match status" value="1"/>
</dbReference>
<evidence type="ECO:0000313" key="10">
    <source>
        <dbReference type="Proteomes" id="UP000075531"/>
    </source>
</evidence>
<evidence type="ECO:0000256" key="5">
    <source>
        <dbReference type="ARBA" id="ARBA00022833"/>
    </source>
</evidence>